<evidence type="ECO:0008006" key="8">
    <source>
        <dbReference type="Google" id="ProtNLM"/>
    </source>
</evidence>
<dbReference type="Proteomes" id="UP000021369">
    <property type="component" value="Unassembled WGS sequence"/>
</dbReference>
<dbReference type="SUPFAM" id="SSF46689">
    <property type="entry name" value="Homeodomain-like"/>
    <property type="match status" value="2"/>
</dbReference>
<evidence type="ECO:0000259" key="5">
    <source>
        <dbReference type="PROSITE" id="PS50887"/>
    </source>
</evidence>
<dbReference type="InterPro" id="IPR029787">
    <property type="entry name" value="Nucleotide_cyclase"/>
</dbReference>
<evidence type="ECO:0000313" key="6">
    <source>
        <dbReference type="EMBL" id="EXM37734.1"/>
    </source>
</evidence>
<evidence type="ECO:0000256" key="1">
    <source>
        <dbReference type="ARBA" id="ARBA00023015"/>
    </source>
</evidence>
<feature type="domain" description="GGDEF" evidence="5">
    <location>
        <begin position="154"/>
        <end position="281"/>
    </location>
</feature>
<dbReference type="InterPro" id="IPR009057">
    <property type="entry name" value="Homeodomain-like_sf"/>
</dbReference>
<proteinExistence type="predicted"/>
<dbReference type="AlphaFoldDB" id="A0A011UAU6"/>
<dbReference type="PANTHER" id="PTHR47504:SF5">
    <property type="entry name" value="RIGHT ORIGIN-BINDING PROTEIN"/>
    <property type="match status" value="1"/>
</dbReference>
<dbReference type="InterPro" id="IPR000160">
    <property type="entry name" value="GGDEF_dom"/>
</dbReference>
<evidence type="ECO:0000313" key="7">
    <source>
        <dbReference type="Proteomes" id="UP000021369"/>
    </source>
</evidence>
<evidence type="ECO:0000259" key="4">
    <source>
        <dbReference type="PROSITE" id="PS01124"/>
    </source>
</evidence>
<dbReference type="InterPro" id="IPR050959">
    <property type="entry name" value="MarA-like"/>
</dbReference>
<comment type="caution">
    <text evidence="6">The sequence shown here is derived from an EMBL/GenBank/DDBJ whole genome shotgun (WGS) entry which is preliminary data.</text>
</comment>
<accession>A0A011UAU6</accession>
<feature type="domain" description="HTH araC/xylS-type" evidence="4">
    <location>
        <begin position="16"/>
        <end position="114"/>
    </location>
</feature>
<dbReference type="PRINTS" id="PR00032">
    <property type="entry name" value="HTHARAC"/>
</dbReference>
<dbReference type="Gene3D" id="1.10.10.60">
    <property type="entry name" value="Homeodomain-like"/>
    <property type="match status" value="2"/>
</dbReference>
<protein>
    <recommendedName>
        <fullName evidence="8">AraC family transcriptional regulator</fullName>
    </recommendedName>
</protein>
<dbReference type="InterPro" id="IPR043128">
    <property type="entry name" value="Rev_trsase/Diguanyl_cyclase"/>
</dbReference>
<dbReference type="PROSITE" id="PS50887">
    <property type="entry name" value="GGDEF"/>
    <property type="match status" value="1"/>
</dbReference>
<dbReference type="Pfam" id="PF00990">
    <property type="entry name" value="GGDEF"/>
    <property type="match status" value="1"/>
</dbReference>
<dbReference type="SUPFAM" id="SSF55073">
    <property type="entry name" value="Nucleotide cyclase"/>
    <property type="match status" value="1"/>
</dbReference>
<keyword evidence="1" id="KW-0805">Transcription regulation</keyword>
<dbReference type="PATRIC" id="fig|1341156.4.peg.2680"/>
<keyword evidence="7" id="KW-1185">Reference proteome</keyword>
<dbReference type="SMART" id="SM00342">
    <property type="entry name" value="HTH_ARAC"/>
    <property type="match status" value="1"/>
</dbReference>
<dbReference type="Gene3D" id="3.30.70.270">
    <property type="match status" value="1"/>
</dbReference>
<dbReference type="OrthoDB" id="9801123at2"/>
<dbReference type="GO" id="GO:0043565">
    <property type="term" value="F:sequence-specific DNA binding"/>
    <property type="evidence" value="ECO:0007669"/>
    <property type="project" value="InterPro"/>
</dbReference>
<sequence length="281" mass="31945">MADDNERFEHGFTTFVTALGYIESHLCEDITQEDIAAACYVSLSSLQKVWRYCTHFSLKDYITKRRLTLAGRLLLSEEVSVLDAAMRFGYNSHEVFTRAFTKVWGISPSKFKKQWKGDCGLYPPLNPEYVERNDLMRVKKYDISEFYDYLRSQAGTFVLCFDIQNLMMINNELGRDAGDKAILEAFRRINEAAEDNMICLRLGGDEFAMITESDDTEKVISLAEKVLSQNGGKVPYSGGKVSVSVRCGAIKIGEHLKYSVLCNDFNAVMEKARFSGRIEFI</sequence>
<dbReference type="InterPro" id="IPR020449">
    <property type="entry name" value="Tscrpt_reg_AraC-type_HTH"/>
</dbReference>
<organism evidence="6 7">
    <name type="scientific">Ruminococcus albus SY3</name>
    <dbReference type="NCBI Taxonomy" id="1341156"/>
    <lineage>
        <taxon>Bacteria</taxon>
        <taxon>Bacillati</taxon>
        <taxon>Bacillota</taxon>
        <taxon>Clostridia</taxon>
        <taxon>Eubacteriales</taxon>
        <taxon>Oscillospiraceae</taxon>
        <taxon>Ruminococcus</taxon>
    </lineage>
</organism>
<dbReference type="Pfam" id="PF12833">
    <property type="entry name" value="HTH_18"/>
    <property type="match status" value="1"/>
</dbReference>
<dbReference type="PROSITE" id="PS01124">
    <property type="entry name" value="HTH_ARAC_FAMILY_2"/>
    <property type="match status" value="1"/>
</dbReference>
<dbReference type="InterPro" id="IPR018060">
    <property type="entry name" value="HTH_AraC"/>
</dbReference>
<keyword evidence="3" id="KW-0804">Transcription</keyword>
<dbReference type="SMART" id="SM00267">
    <property type="entry name" value="GGDEF"/>
    <property type="match status" value="1"/>
</dbReference>
<evidence type="ECO:0000256" key="2">
    <source>
        <dbReference type="ARBA" id="ARBA00023125"/>
    </source>
</evidence>
<gene>
    <name evidence="6" type="ORF">RASY3_15430</name>
</gene>
<dbReference type="GO" id="GO:0003700">
    <property type="term" value="F:DNA-binding transcription factor activity"/>
    <property type="evidence" value="ECO:0007669"/>
    <property type="project" value="InterPro"/>
</dbReference>
<keyword evidence="2" id="KW-0238">DNA-binding</keyword>
<dbReference type="EMBL" id="JEOB01000004">
    <property type="protein sequence ID" value="EXM37734.1"/>
    <property type="molecule type" value="Genomic_DNA"/>
</dbReference>
<dbReference type="NCBIfam" id="TIGR00254">
    <property type="entry name" value="GGDEF"/>
    <property type="match status" value="1"/>
</dbReference>
<evidence type="ECO:0000256" key="3">
    <source>
        <dbReference type="ARBA" id="ARBA00023163"/>
    </source>
</evidence>
<name>A0A011UAU6_RUMAL</name>
<dbReference type="RefSeq" id="WP_051506632.1">
    <property type="nucleotide sequence ID" value="NZ_JEOB01000004.1"/>
</dbReference>
<dbReference type="PANTHER" id="PTHR47504">
    <property type="entry name" value="RIGHT ORIGIN-BINDING PROTEIN"/>
    <property type="match status" value="1"/>
</dbReference>
<reference evidence="6 7" key="1">
    <citation type="submission" date="2013-06" db="EMBL/GenBank/DDBJ databases">
        <title>Rumen cellulosomics: divergent fiber-degrading strategies revealed by comparative genome-wide analysis of six Ruminococcal strains.</title>
        <authorList>
            <person name="Dassa B."/>
            <person name="Borovok I."/>
            <person name="Lamed R."/>
            <person name="Flint H."/>
            <person name="Yeoman C.J."/>
            <person name="White B."/>
            <person name="Bayer E.A."/>
        </authorList>
    </citation>
    <scope>NUCLEOTIDE SEQUENCE [LARGE SCALE GENOMIC DNA]</scope>
    <source>
        <strain evidence="6 7">SY3</strain>
    </source>
</reference>